<evidence type="ECO:0000256" key="7">
    <source>
        <dbReference type="PIRSR" id="PIRSR000350-2"/>
    </source>
</evidence>
<feature type="binding site" evidence="8">
    <location>
        <position position="265"/>
    </location>
    <ligand>
        <name>NAD(+)</name>
        <dbReference type="ChEBI" id="CHEBI:57540"/>
    </ligand>
</feature>
<dbReference type="Pfam" id="PF02852">
    <property type="entry name" value="Pyr_redox_dim"/>
    <property type="match status" value="1"/>
</dbReference>
<sequence length="453" mass="49406">MNKMTQYDYDLIVLGGGSGGIATANRAAEYGAKVAVIEEDLLGGTCVNRGCVPKKATWYAARVAEAIHNYSSSYGFNVGDISFDYQKFLESRDGYVSRSRGSYTTRFDKNGVEVIEGKGYIENPHEISVDGKTYSTNYMMIATGGRPRPLPIPGGELADNSDDFFNWETLPESVLIIGSGYIAVELGGALAALGVKTTLSIRSERVLRSFDHMLSDELMPMMEKQGIELLTHHHIDELRQKGDQIEVIVNGEVERVVDRVIAAIGRDLNTENIGLENTKVQLDNKGFIDLVEGHQTHEENIYAVGDVAQPIALTPVAIRAGRQTAEYLFNNAPTSAIDYTNIPTVIFSHPAIGTIGLSEEEAIAKYGEDQIKVYTNLFFSMYASVGGGRERNKFKLVTLGEDEKVIGLHGIGEGVDEMIQGFGVAIKMGATKADLDSVVAIHPTGSEEFVTMR</sequence>
<keyword evidence="4 10" id="KW-0560">Oxidoreductase</keyword>
<gene>
    <name evidence="13" type="ORF">CJ205_03515</name>
</gene>
<feature type="active site" description="Proton acceptor" evidence="7">
    <location>
        <position position="442"/>
    </location>
</feature>
<dbReference type="Gene3D" id="3.50.50.60">
    <property type="entry name" value="FAD/NAD(P)-binding domain"/>
    <property type="match status" value="2"/>
</dbReference>
<dbReference type="GO" id="GO:0050660">
    <property type="term" value="F:flavin adenine dinucleotide binding"/>
    <property type="evidence" value="ECO:0007669"/>
    <property type="project" value="InterPro"/>
</dbReference>
<dbReference type="PIRSF" id="PIRSF000350">
    <property type="entry name" value="Mercury_reductase_MerA"/>
    <property type="match status" value="1"/>
</dbReference>
<dbReference type="EMBL" id="PNHE01000010">
    <property type="protein sequence ID" value="PMC58580.1"/>
    <property type="molecule type" value="Genomic_DNA"/>
</dbReference>
<dbReference type="NCBIfam" id="TIGR01421">
    <property type="entry name" value="gluta_reduc_1"/>
    <property type="match status" value="1"/>
</dbReference>
<evidence type="ECO:0000256" key="5">
    <source>
        <dbReference type="ARBA" id="ARBA00023157"/>
    </source>
</evidence>
<dbReference type="SUPFAM" id="SSF51905">
    <property type="entry name" value="FAD/NAD(P)-binding domain"/>
    <property type="match status" value="1"/>
</dbReference>
<dbReference type="Proteomes" id="UP000235682">
    <property type="component" value="Unassembled WGS sequence"/>
</dbReference>
<evidence type="ECO:0000256" key="6">
    <source>
        <dbReference type="ARBA" id="ARBA00023284"/>
    </source>
</evidence>
<evidence type="ECO:0000256" key="10">
    <source>
        <dbReference type="RuleBase" id="RU003691"/>
    </source>
</evidence>
<dbReference type="GO" id="GO:0006749">
    <property type="term" value="P:glutathione metabolic process"/>
    <property type="evidence" value="ECO:0007669"/>
    <property type="project" value="InterPro"/>
</dbReference>
<dbReference type="InterPro" id="IPR023753">
    <property type="entry name" value="FAD/NAD-binding_dom"/>
</dbReference>
<feature type="binding site" evidence="8">
    <location>
        <begin position="178"/>
        <end position="185"/>
    </location>
    <ligand>
        <name>NAD(+)</name>
        <dbReference type="ChEBI" id="CHEBI:57540"/>
    </ligand>
</feature>
<dbReference type="OrthoDB" id="9800167at2"/>
<evidence type="ECO:0000313" key="13">
    <source>
        <dbReference type="EMBL" id="PMC58580.1"/>
    </source>
</evidence>
<dbReference type="PRINTS" id="PR00368">
    <property type="entry name" value="FADPNR"/>
</dbReference>
<dbReference type="PANTHER" id="PTHR42737">
    <property type="entry name" value="GLUTATHIONE REDUCTASE"/>
    <property type="match status" value="1"/>
</dbReference>
<dbReference type="InterPro" id="IPR016156">
    <property type="entry name" value="FAD/NAD-linked_Rdtase_dimer_sf"/>
</dbReference>
<dbReference type="Gene3D" id="3.30.390.30">
    <property type="match status" value="1"/>
</dbReference>
<feature type="binding site" evidence="8">
    <location>
        <position position="55"/>
    </location>
    <ligand>
        <name>FAD</name>
        <dbReference type="ChEBI" id="CHEBI:57692"/>
    </ligand>
</feature>
<evidence type="ECO:0000256" key="1">
    <source>
        <dbReference type="ARBA" id="ARBA00007532"/>
    </source>
</evidence>
<dbReference type="STRING" id="84521.SAMN04487994_10487"/>
<dbReference type="FunFam" id="3.30.390.30:FF:000003">
    <property type="entry name" value="Glutathione reductase"/>
    <property type="match status" value="1"/>
</dbReference>
<dbReference type="InterPro" id="IPR001100">
    <property type="entry name" value="Pyr_nuc-diS_OxRdtase"/>
</dbReference>
<keyword evidence="6 10" id="KW-0676">Redox-active center</keyword>
<evidence type="ECO:0000256" key="2">
    <source>
        <dbReference type="ARBA" id="ARBA00022630"/>
    </source>
</evidence>
<evidence type="ECO:0000259" key="11">
    <source>
        <dbReference type="Pfam" id="PF02852"/>
    </source>
</evidence>
<feature type="binding site" evidence="8">
    <location>
        <position position="306"/>
    </location>
    <ligand>
        <name>FAD</name>
        <dbReference type="ChEBI" id="CHEBI:57692"/>
    </ligand>
</feature>
<evidence type="ECO:0000256" key="9">
    <source>
        <dbReference type="PIRSR" id="PIRSR000350-4"/>
    </source>
</evidence>
<comment type="caution">
    <text evidence="13">The sequence shown here is derived from an EMBL/GenBank/DDBJ whole genome shotgun (WGS) entry which is preliminary data.</text>
</comment>
<dbReference type="InterPro" id="IPR004099">
    <property type="entry name" value="Pyr_nucl-diS_OxRdtase_dimer"/>
</dbReference>
<feature type="binding site" evidence="8">
    <location>
        <position position="119"/>
    </location>
    <ligand>
        <name>FAD</name>
        <dbReference type="ChEBI" id="CHEBI:57692"/>
    </ligand>
</feature>
<dbReference type="InterPro" id="IPR012999">
    <property type="entry name" value="Pyr_OxRdtase_I_AS"/>
</dbReference>
<evidence type="ECO:0000256" key="3">
    <source>
        <dbReference type="ARBA" id="ARBA00022827"/>
    </source>
</evidence>
<keyword evidence="5" id="KW-1015">Disulfide bond</keyword>
<keyword evidence="14" id="KW-1185">Reference proteome</keyword>
<evidence type="ECO:0000256" key="4">
    <source>
        <dbReference type="ARBA" id="ARBA00023002"/>
    </source>
</evidence>
<comment type="cofactor">
    <cofactor evidence="8">
        <name>FAD</name>
        <dbReference type="ChEBI" id="CHEBI:57692"/>
    </cofactor>
    <text evidence="8">Binds 1 FAD per subunit.</text>
</comment>
<name>A0A2N6SNF8_9LACT</name>
<dbReference type="InterPro" id="IPR046952">
    <property type="entry name" value="GSHR/TRXR-like"/>
</dbReference>
<organism evidence="13 14">
    <name type="scientific">Dolosicoccus paucivorans</name>
    <dbReference type="NCBI Taxonomy" id="84521"/>
    <lineage>
        <taxon>Bacteria</taxon>
        <taxon>Bacillati</taxon>
        <taxon>Bacillota</taxon>
        <taxon>Bacilli</taxon>
        <taxon>Lactobacillales</taxon>
        <taxon>Aerococcaceae</taxon>
        <taxon>Dolosicoccus</taxon>
    </lineage>
</organism>
<dbReference type="GO" id="GO:0005829">
    <property type="term" value="C:cytosol"/>
    <property type="evidence" value="ECO:0007669"/>
    <property type="project" value="TreeGrafter"/>
</dbReference>
<keyword evidence="2 10" id="KW-0285">Flavoprotein</keyword>
<keyword evidence="8" id="KW-0547">Nucleotide-binding</keyword>
<dbReference type="AlphaFoldDB" id="A0A2N6SNF8"/>
<reference evidence="13 14" key="1">
    <citation type="submission" date="2017-09" db="EMBL/GenBank/DDBJ databases">
        <title>Bacterial strain isolated from the female urinary microbiota.</title>
        <authorList>
            <person name="Thomas-White K."/>
            <person name="Kumar N."/>
            <person name="Forster S."/>
            <person name="Putonti C."/>
            <person name="Lawley T."/>
            <person name="Wolfe A.J."/>
        </authorList>
    </citation>
    <scope>NUCLEOTIDE SEQUENCE [LARGE SCALE GENOMIC DNA]</scope>
    <source>
        <strain evidence="13 14">UMB0852</strain>
    </source>
</reference>
<feature type="domain" description="Pyridine nucleotide-disulphide oxidoreductase dimerisation" evidence="11">
    <location>
        <begin position="342"/>
        <end position="452"/>
    </location>
</feature>
<dbReference type="InterPro" id="IPR006322">
    <property type="entry name" value="Glutathione_Rdtase_euk/bac"/>
</dbReference>
<accession>A0A2N6SNF8</accession>
<feature type="disulfide bond" description="Redox-active" evidence="9">
    <location>
        <begin position="46"/>
        <end position="51"/>
    </location>
</feature>
<dbReference type="PROSITE" id="PS00076">
    <property type="entry name" value="PYRIDINE_REDOX_1"/>
    <property type="match status" value="1"/>
</dbReference>
<keyword evidence="8" id="KW-0520">NAD</keyword>
<evidence type="ECO:0000313" key="14">
    <source>
        <dbReference type="Proteomes" id="UP000235682"/>
    </source>
</evidence>
<evidence type="ECO:0000256" key="8">
    <source>
        <dbReference type="PIRSR" id="PIRSR000350-3"/>
    </source>
</evidence>
<comment type="similarity">
    <text evidence="1 10">Belongs to the class-I pyridine nucleotide-disulfide oxidoreductase family.</text>
</comment>
<evidence type="ECO:0000259" key="12">
    <source>
        <dbReference type="Pfam" id="PF07992"/>
    </source>
</evidence>
<proteinExistence type="inferred from homology"/>
<keyword evidence="3 8" id="KW-0274">FAD</keyword>
<dbReference type="NCBIfam" id="NF004776">
    <property type="entry name" value="PRK06116.1"/>
    <property type="match status" value="1"/>
</dbReference>
<dbReference type="GO" id="GO:0034599">
    <property type="term" value="P:cellular response to oxidative stress"/>
    <property type="evidence" value="ECO:0007669"/>
    <property type="project" value="TreeGrafter"/>
</dbReference>
<feature type="domain" description="FAD/NAD(P)-binding" evidence="12">
    <location>
        <begin position="9"/>
        <end position="321"/>
    </location>
</feature>
<dbReference type="GO" id="GO:0045454">
    <property type="term" value="P:cell redox homeostasis"/>
    <property type="evidence" value="ECO:0007669"/>
    <property type="project" value="InterPro"/>
</dbReference>
<dbReference type="PRINTS" id="PR00411">
    <property type="entry name" value="PNDRDTASEI"/>
</dbReference>
<dbReference type="InterPro" id="IPR036188">
    <property type="entry name" value="FAD/NAD-bd_sf"/>
</dbReference>
<dbReference type="GO" id="GO:0050661">
    <property type="term" value="F:NADP binding"/>
    <property type="evidence" value="ECO:0007669"/>
    <property type="project" value="InterPro"/>
</dbReference>
<dbReference type="SUPFAM" id="SSF55424">
    <property type="entry name" value="FAD/NAD-linked reductases, dimerisation (C-terminal) domain"/>
    <property type="match status" value="1"/>
</dbReference>
<dbReference type="PANTHER" id="PTHR42737:SF2">
    <property type="entry name" value="GLUTATHIONE REDUCTASE"/>
    <property type="match status" value="1"/>
</dbReference>
<protein>
    <submittedName>
        <fullName evidence="13">Glutathione-disulfide reductase</fullName>
    </submittedName>
</protein>
<dbReference type="GO" id="GO:0004362">
    <property type="term" value="F:glutathione-disulfide reductase (NADPH) activity"/>
    <property type="evidence" value="ECO:0007669"/>
    <property type="project" value="InterPro"/>
</dbReference>
<dbReference type="Pfam" id="PF07992">
    <property type="entry name" value="Pyr_redox_2"/>
    <property type="match status" value="1"/>
</dbReference>